<organism evidence="3">
    <name type="scientific">Medioppia subpectinata</name>
    <dbReference type="NCBI Taxonomy" id="1979941"/>
    <lineage>
        <taxon>Eukaryota</taxon>
        <taxon>Metazoa</taxon>
        <taxon>Ecdysozoa</taxon>
        <taxon>Arthropoda</taxon>
        <taxon>Chelicerata</taxon>
        <taxon>Arachnida</taxon>
        <taxon>Acari</taxon>
        <taxon>Acariformes</taxon>
        <taxon>Sarcoptiformes</taxon>
        <taxon>Oribatida</taxon>
        <taxon>Brachypylina</taxon>
        <taxon>Oppioidea</taxon>
        <taxon>Oppiidae</taxon>
        <taxon>Medioppia</taxon>
    </lineage>
</organism>
<feature type="compositionally biased region" description="Polar residues" evidence="1">
    <location>
        <begin position="357"/>
        <end position="387"/>
    </location>
</feature>
<dbReference type="OrthoDB" id="6533390at2759"/>
<sequence length="401" mass="45113">MSIIDFKLHVLLEVSINVIHQLQDSLYLYSGHISADMGCCGCSPYASTITAGIFTILDLLLCLPFDAYLLAFITSEDLAAKQDETNIARYIYFIFFVKKDMKKVVIALLAIKIAVRCIWFITSIMLFVGNAKEYKKFLTCWQILTATRIVVGITTCIYGGVKLTEDLKLLFNGGDWADDNLKGLIAEFVMCLMIFVYQRAVEIESRKGQGNNQWGNFGNTSQTQNRPDPPGTGNRTAVSALAHPVSLTQEPNPFTPIREENNNKREVTTALPQKASNGYETTHSVQPILNVNEVIAIPRVTLAPKPTPAPKPTTTANQQRFDNNGYDHRNPYASSQVQRHSYLEPERNPERYPKRTASFNQTQQIAGQRNVNYNSYDNRGYQRSNQDLHQRPSGPSGRTNF</sequence>
<evidence type="ECO:0000313" key="4">
    <source>
        <dbReference type="Proteomes" id="UP000759131"/>
    </source>
</evidence>
<dbReference type="AlphaFoldDB" id="A0A7R9KUG8"/>
<dbReference type="EMBL" id="CAJPIZ010006906">
    <property type="protein sequence ID" value="CAG2109919.1"/>
    <property type="molecule type" value="Genomic_DNA"/>
</dbReference>
<feature type="transmembrane region" description="Helical" evidence="2">
    <location>
        <begin position="140"/>
        <end position="161"/>
    </location>
</feature>
<feature type="transmembrane region" description="Helical" evidence="2">
    <location>
        <begin position="104"/>
        <end position="128"/>
    </location>
</feature>
<keyword evidence="2" id="KW-1133">Transmembrane helix</keyword>
<evidence type="ECO:0000256" key="2">
    <source>
        <dbReference type="SAM" id="Phobius"/>
    </source>
</evidence>
<dbReference type="EMBL" id="OC861481">
    <property type="protein sequence ID" value="CAD7629489.1"/>
    <property type="molecule type" value="Genomic_DNA"/>
</dbReference>
<evidence type="ECO:0000256" key="1">
    <source>
        <dbReference type="SAM" id="MobiDB-lite"/>
    </source>
</evidence>
<reference evidence="3" key="1">
    <citation type="submission" date="2020-11" db="EMBL/GenBank/DDBJ databases">
        <authorList>
            <person name="Tran Van P."/>
        </authorList>
    </citation>
    <scope>NUCLEOTIDE SEQUENCE</scope>
</reference>
<gene>
    <name evidence="3" type="ORF">OSB1V03_LOCUS9905</name>
</gene>
<proteinExistence type="predicted"/>
<feature type="region of interest" description="Disordered" evidence="1">
    <location>
        <begin position="211"/>
        <end position="237"/>
    </location>
</feature>
<feature type="compositionally biased region" description="Basic and acidic residues" evidence="1">
    <location>
        <begin position="341"/>
        <end position="353"/>
    </location>
</feature>
<feature type="region of interest" description="Disordered" evidence="1">
    <location>
        <begin position="302"/>
        <end position="401"/>
    </location>
</feature>
<keyword evidence="4" id="KW-1185">Reference proteome</keyword>
<keyword evidence="2" id="KW-0812">Transmembrane</keyword>
<keyword evidence="2" id="KW-0472">Membrane</keyword>
<dbReference type="Proteomes" id="UP000759131">
    <property type="component" value="Unassembled WGS sequence"/>
</dbReference>
<accession>A0A7R9KUG8</accession>
<evidence type="ECO:0000313" key="3">
    <source>
        <dbReference type="EMBL" id="CAD7629489.1"/>
    </source>
</evidence>
<name>A0A7R9KUG8_9ACAR</name>
<protein>
    <submittedName>
        <fullName evidence="3">Uncharacterized protein</fullName>
    </submittedName>
</protein>